<dbReference type="PANTHER" id="PTHR11346">
    <property type="entry name" value="GALECTIN"/>
    <property type="match status" value="1"/>
</dbReference>
<feature type="domain" description="Galectin" evidence="3">
    <location>
        <begin position="36"/>
        <end position="173"/>
    </location>
</feature>
<dbReference type="Pfam" id="PF00337">
    <property type="entry name" value="Gal-bind_lectin"/>
    <property type="match status" value="2"/>
</dbReference>
<dbReference type="AlphaFoldDB" id="A0A8S1FAS9"/>
<organism evidence="4 5">
    <name type="scientific">Caenorhabditis bovis</name>
    <dbReference type="NCBI Taxonomy" id="2654633"/>
    <lineage>
        <taxon>Eukaryota</taxon>
        <taxon>Metazoa</taxon>
        <taxon>Ecdysozoa</taxon>
        <taxon>Nematoda</taxon>
        <taxon>Chromadorea</taxon>
        <taxon>Rhabditida</taxon>
        <taxon>Rhabditina</taxon>
        <taxon>Rhabditomorpha</taxon>
        <taxon>Rhabditoidea</taxon>
        <taxon>Rhabditidae</taxon>
        <taxon>Peloderinae</taxon>
        <taxon>Caenorhabditis</taxon>
    </lineage>
</organism>
<dbReference type="SUPFAM" id="SSF49899">
    <property type="entry name" value="Concanavalin A-like lectins/glucanases"/>
    <property type="match status" value="2"/>
</dbReference>
<protein>
    <recommendedName>
        <fullName evidence="2">Galectin</fullName>
    </recommendedName>
</protein>
<dbReference type="FunFam" id="2.60.120.200:FF:000261">
    <property type="entry name" value="Galectin"/>
    <property type="match status" value="1"/>
</dbReference>
<dbReference type="PANTHER" id="PTHR11346:SF189">
    <property type="entry name" value="GALECTIN"/>
    <property type="match status" value="1"/>
</dbReference>
<keyword evidence="1 2" id="KW-0430">Lectin</keyword>
<dbReference type="CDD" id="cd00070">
    <property type="entry name" value="GLECT"/>
    <property type="match status" value="2"/>
</dbReference>
<accession>A0A8S1FAS9</accession>
<proteinExistence type="predicted"/>
<dbReference type="SMART" id="SM00276">
    <property type="entry name" value="GLECT"/>
    <property type="match status" value="2"/>
</dbReference>
<dbReference type="PROSITE" id="PS51304">
    <property type="entry name" value="GALECTIN"/>
    <property type="match status" value="2"/>
</dbReference>
<dbReference type="Proteomes" id="UP000494206">
    <property type="component" value="Unassembled WGS sequence"/>
</dbReference>
<dbReference type="GO" id="GO:0030246">
    <property type="term" value="F:carbohydrate binding"/>
    <property type="evidence" value="ECO:0007669"/>
    <property type="project" value="UniProtKB-UniRule"/>
</dbReference>
<evidence type="ECO:0000313" key="4">
    <source>
        <dbReference type="EMBL" id="CAB3409324.1"/>
    </source>
</evidence>
<feature type="domain" description="Galectin" evidence="3">
    <location>
        <begin position="181"/>
        <end position="311"/>
    </location>
</feature>
<comment type="caution">
    <text evidence="4">The sequence shown here is derived from an EMBL/GenBank/DDBJ whole genome shotgun (WGS) entry which is preliminary data.</text>
</comment>
<name>A0A8S1FAS9_9PELO</name>
<dbReference type="Gene3D" id="2.60.120.200">
    <property type="match status" value="2"/>
</dbReference>
<evidence type="ECO:0000256" key="2">
    <source>
        <dbReference type="RuleBase" id="RU102079"/>
    </source>
</evidence>
<keyword evidence="5" id="KW-1185">Reference proteome</keyword>
<dbReference type="InterPro" id="IPR001079">
    <property type="entry name" value="Galectin_CRD"/>
</dbReference>
<gene>
    <name evidence="4" type="ORF">CBOVIS_LOCUS10989</name>
</gene>
<dbReference type="GO" id="GO:0016936">
    <property type="term" value="F:galactoside binding"/>
    <property type="evidence" value="ECO:0007669"/>
    <property type="project" value="TreeGrafter"/>
</dbReference>
<dbReference type="OrthoDB" id="5795596at2759"/>
<dbReference type="EMBL" id="CADEPM010000008">
    <property type="protein sequence ID" value="CAB3409324.1"/>
    <property type="molecule type" value="Genomic_DNA"/>
</dbReference>
<reference evidence="4 5" key="1">
    <citation type="submission" date="2020-04" db="EMBL/GenBank/DDBJ databases">
        <authorList>
            <person name="Laetsch R D."/>
            <person name="Stevens L."/>
            <person name="Kumar S."/>
            <person name="Blaxter L. M."/>
        </authorList>
    </citation>
    <scope>NUCLEOTIDE SEQUENCE [LARGE SCALE GENOMIC DNA]</scope>
</reference>
<dbReference type="SMART" id="SM00908">
    <property type="entry name" value="Gal-bind_lectin"/>
    <property type="match status" value="2"/>
</dbReference>
<dbReference type="InterPro" id="IPR013320">
    <property type="entry name" value="ConA-like_dom_sf"/>
</dbReference>
<evidence type="ECO:0000256" key="1">
    <source>
        <dbReference type="ARBA" id="ARBA00022734"/>
    </source>
</evidence>
<sequence length="311" mass="35687">MPSFLRRVLSFRKPKKVLTRKDSITGRNHTFDVPYLSRLDGNQLQTGQSLIVRGYITGNEGFIVNLTSGSNVELDEDGSGELDNRLLAIRVDLEKRRVFMNACIDGQWGKEAFVKQGYKDGDEFDIRIRCFEQHFEIYVEHKLIAHFKHYVPMSNISHIYVNGEVRLYSVSWEGKLYTMPYNADIPGNFYVGRKLFVSGIVDKKPKDFSIDFFSGDDIAFHFAPSFIQKKVNRSSTVSSKVSRVETTHQGPSKFPFKAKRTFDLLVYAADDKFMVFINDALFCTFDHRLAADKIERLSIQGDIQLIGVHIK</sequence>
<evidence type="ECO:0000259" key="3">
    <source>
        <dbReference type="PROSITE" id="PS51304"/>
    </source>
</evidence>
<evidence type="ECO:0000313" key="5">
    <source>
        <dbReference type="Proteomes" id="UP000494206"/>
    </source>
</evidence>
<dbReference type="InterPro" id="IPR044156">
    <property type="entry name" value="Galectin-like"/>
</dbReference>